<comment type="caution">
    <text evidence="2">The sequence shown here is derived from an EMBL/GenBank/DDBJ whole genome shotgun (WGS) entry which is preliminary data.</text>
</comment>
<dbReference type="RefSeq" id="WP_126025943.1">
    <property type="nucleotide sequence ID" value="NZ_RXFT01000026.1"/>
</dbReference>
<dbReference type="AlphaFoldDB" id="A0A433MVK4"/>
<feature type="region of interest" description="Disordered" evidence="1">
    <location>
        <begin position="35"/>
        <end position="91"/>
    </location>
</feature>
<evidence type="ECO:0000256" key="1">
    <source>
        <dbReference type="SAM" id="MobiDB-lite"/>
    </source>
</evidence>
<protein>
    <submittedName>
        <fullName evidence="2">Uncharacterized protein</fullName>
    </submittedName>
</protein>
<dbReference type="EMBL" id="RXFT01000026">
    <property type="protein sequence ID" value="RUR71893.1"/>
    <property type="molecule type" value="Genomic_DNA"/>
</dbReference>
<evidence type="ECO:0000313" key="2">
    <source>
        <dbReference type="EMBL" id="RUR71893.1"/>
    </source>
</evidence>
<proteinExistence type="predicted"/>
<dbReference type="Proteomes" id="UP000281118">
    <property type="component" value="Unassembled WGS sequence"/>
</dbReference>
<name>A0A433MVK4_9BURK</name>
<evidence type="ECO:0000313" key="3">
    <source>
        <dbReference type="Proteomes" id="UP000281118"/>
    </source>
</evidence>
<organism evidence="2 3">
    <name type="scientific">Variovorax guangxiensis</name>
    <dbReference type="NCBI Taxonomy" id="1775474"/>
    <lineage>
        <taxon>Bacteria</taxon>
        <taxon>Pseudomonadati</taxon>
        <taxon>Pseudomonadota</taxon>
        <taxon>Betaproteobacteria</taxon>
        <taxon>Burkholderiales</taxon>
        <taxon>Comamonadaceae</taxon>
        <taxon>Variovorax</taxon>
    </lineage>
</organism>
<feature type="compositionally biased region" description="Low complexity" evidence="1">
    <location>
        <begin position="43"/>
        <end position="56"/>
    </location>
</feature>
<accession>A0A433MVK4</accession>
<dbReference type="PROSITE" id="PS51257">
    <property type="entry name" value="PROKAR_LIPOPROTEIN"/>
    <property type="match status" value="1"/>
</dbReference>
<reference evidence="2 3" key="1">
    <citation type="submission" date="2018-12" db="EMBL/GenBank/DDBJ databases">
        <title>The genome sequences of Variovorax guangxiensis DSM 27352.</title>
        <authorList>
            <person name="Gao J."/>
            <person name="Sun J."/>
        </authorList>
    </citation>
    <scope>NUCLEOTIDE SEQUENCE [LARGE SCALE GENOMIC DNA]</scope>
    <source>
        <strain evidence="2 3">DSM 27352</strain>
    </source>
</reference>
<sequence>MRNTHVWGGVAAMALVAVMGCTKVDSEVVRRTETTNDKFEFKPPAAAPAAPASAPVAPAPVAPPAKGKNKEFEYKPNPKYFPEAAKKAGGN</sequence>
<gene>
    <name evidence="2" type="ORF">EJP67_33085</name>
</gene>